<proteinExistence type="predicted"/>
<dbReference type="AlphaFoldDB" id="A0A4R4ZP87"/>
<organism evidence="1 2">
    <name type="scientific">Actinomadura darangshiensis</name>
    <dbReference type="NCBI Taxonomy" id="705336"/>
    <lineage>
        <taxon>Bacteria</taxon>
        <taxon>Bacillati</taxon>
        <taxon>Actinomycetota</taxon>
        <taxon>Actinomycetes</taxon>
        <taxon>Streptosporangiales</taxon>
        <taxon>Thermomonosporaceae</taxon>
        <taxon>Actinomadura</taxon>
    </lineage>
</organism>
<keyword evidence="2" id="KW-1185">Reference proteome</keyword>
<evidence type="ECO:0000313" key="2">
    <source>
        <dbReference type="Proteomes" id="UP000295578"/>
    </source>
</evidence>
<evidence type="ECO:0000313" key="1">
    <source>
        <dbReference type="EMBL" id="TDD59946.1"/>
    </source>
</evidence>
<dbReference type="EMBL" id="SMKY01000540">
    <property type="protein sequence ID" value="TDD59946.1"/>
    <property type="molecule type" value="Genomic_DNA"/>
</dbReference>
<name>A0A4R4ZP87_9ACTN</name>
<dbReference type="Proteomes" id="UP000295578">
    <property type="component" value="Unassembled WGS sequence"/>
</dbReference>
<dbReference type="OrthoDB" id="3483340at2"/>
<dbReference type="RefSeq" id="WP_132206340.1">
    <property type="nucleotide sequence ID" value="NZ_SMKY01000540.1"/>
</dbReference>
<accession>A0A4R4ZP87</accession>
<sequence length="141" mass="14731">MNDARGGRPMAGETDIGGLAAEFPGWTIELVQEPPVLRASRDMAPPLVIAAGSPAELRTLLDEADRLDCRRATHALAEILRGHGVTAQVYGQAVIAESSRSIRRTIVAGRGLYSWTSGVPIGAISNVAGAAERVLCGLGES</sequence>
<gene>
    <name evidence="1" type="ORF">E1293_46050</name>
</gene>
<reference evidence="1 2" key="1">
    <citation type="submission" date="2019-03" db="EMBL/GenBank/DDBJ databases">
        <title>Draft genome sequences of novel Actinobacteria.</title>
        <authorList>
            <person name="Sahin N."/>
            <person name="Ay H."/>
            <person name="Saygin H."/>
        </authorList>
    </citation>
    <scope>NUCLEOTIDE SEQUENCE [LARGE SCALE GENOMIC DNA]</scope>
    <source>
        <strain evidence="1 2">DSM 45941</strain>
    </source>
</reference>
<protein>
    <submittedName>
        <fullName evidence="1">Uncharacterized protein</fullName>
    </submittedName>
</protein>
<comment type="caution">
    <text evidence="1">The sequence shown here is derived from an EMBL/GenBank/DDBJ whole genome shotgun (WGS) entry which is preliminary data.</text>
</comment>